<dbReference type="GO" id="GO:0005737">
    <property type="term" value="C:cytoplasm"/>
    <property type="evidence" value="ECO:0007669"/>
    <property type="project" value="UniProtKB-ARBA"/>
</dbReference>
<dbReference type="PROSITE" id="PS00527">
    <property type="entry name" value="RIBOSOMAL_S14"/>
    <property type="match status" value="1"/>
</dbReference>
<dbReference type="FunFam" id="1.10.287.1480:FF:000001">
    <property type="entry name" value="30S ribosomal protein S14"/>
    <property type="match status" value="1"/>
</dbReference>
<dbReference type="PANTHER" id="PTHR19836:SF19">
    <property type="entry name" value="SMALL RIBOSOMAL SUBUNIT PROTEIN US14M"/>
    <property type="match status" value="1"/>
</dbReference>
<evidence type="ECO:0000256" key="3">
    <source>
        <dbReference type="ARBA" id="ARBA00023274"/>
    </source>
</evidence>
<dbReference type="GeneID" id="29072463"/>
<reference evidence="5" key="1">
    <citation type="journal article" date="2016" name="BMC Biol.">
        <title>Parallel evolution of highly conserved plastid genome architecture in red seaweeds and seed plants.</title>
        <authorList>
            <person name="Lee J."/>
            <person name="Cho C.H."/>
            <person name="Park S.I."/>
            <person name="Choi J.W."/>
            <person name="Song H.S."/>
            <person name="West J.A."/>
            <person name="Bhattacharya D."/>
            <person name="Yoon H.S."/>
        </authorList>
    </citation>
    <scope>NUCLEOTIDE SEQUENCE</scope>
</reference>
<evidence type="ECO:0000313" key="5">
    <source>
        <dbReference type="EMBL" id="AOM65092.1"/>
    </source>
</evidence>
<comment type="similarity">
    <text evidence="1">Belongs to the universal ribosomal protein uS14 family.</text>
</comment>
<proteinExistence type="inferred from homology"/>
<dbReference type="InterPro" id="IPR018271">
    <property type="entry name" value="Ribosomal_uS14_CS"/>
</dbReference>
<geneLocation type="plastid" evidence="5"/>
<organism evidence="5">
    <name type="scientific">Sebdenia flabellata</name>
    <dbReference type="NCBI Taxonomy" id="42024"/>
    <lineage>
        <taxon>Eukaryota</taxon>
        <taxon>Rhodophyta</taxon>
        <taxon>Florideophyceae</taxon>
        <taxon>Rhodymeniophycidae</taxon>
        <taxon>Sebdeniales</taxon>
        <taxon>Sebdeniaceae</taxon>
        <taxon>Sebdenia</taxon>
    </lineage>
</organism>
<dbReference type="Pfam" id="PF00253">
    <property type="entry name" value="Ribosomal_S14"/>
    <property type="match status" value="1"/>
</dbReference>
<dbReference type="SUPFAM" id="SSF57716">
    <property type="entry name" value="Glucocorticoid receptor-like (DNA-binding domain)"/>
    <property type="match status" value="1"/>
</dbReference>
<protein>
    <recommendedName>
        <fullName evidence="4">Small ribosomal subunit protein uS14c</fullName>
    </recommendedName>
</protein>
<keyword evidence="5" id="KW-0934">Plastid</keyword>
<dbReference type="GO" id="GO:0015935">
    <property type="term" value="C:small ribosomal subunit"/>
    <property type="evidence" value="ECO:0007669"/>
    <property type="project" value="TreeGrafter"/>
</dbReference>
<evidence type="ECO:0000256" key="2">
    <source>
        <dbReference type="ARBA" id="ARBA00022980"/>
    </source>
</evidence>
<dbReference type="InterPro" id="IPR001209">
    <property type="entry name" value="Ribosomal_uS14"/>
</dbReference>
<accession>A0A1C9C9N4</accession>
<name>A0A1C9C9N4_9FLOR</name>
<dbReference type="EMBL" id="KX284713">
    <property type="protein sequence ID" value="AOM65092.1"/>
    <property type="molecule type" value="Genomic_DNA"/>
</dbReference>
<evidence type="ECO:0000256" key="1">
    <source>
        <dbReference type="ARBA" id="ARBA00009083"/>
    </source>
</evidence>
<gene>
    <name evidence="5" type="primary">rps14</name>
    <name evidence="5" type="ORF">Sebd_005</name>
</gene>
<keyword evidence="2 5" id="KW-0689">Ribosomal protein</keyword>
<dbReference type="GO" id="GO:0003735">
    <property type="term" value="F:structural constituent of ribosome"/>
    <property type="evidence" value="ECO:0007669"/>
    <property type="project" value="InterPro"/>
</dbReference>
<dbReference type="PANTHER" id="PTHR19836">
    <property type="entry name" value="30S RIBOSOMAL PROTEIN S14"/>
    <property type="match status" value="1"/>
</dbReference>
<evidence type="ECO:0000256" key="4">
    <source>
        <dbReference type="ARBA" id="ARBA00035247"/>
    </source>
</evidence>
<dbReference type="AlphaFoldDB" id="A0A1C9C9N4"/>
<dbReference type="Gene3D" id="1.10.287.1480">
    <property type="match status" value="1"/>
</dbReference>
<keyword evidence="3" id="KW-0687">Ribonucleoprotein</keyword>
<sequence>MAKKSMIQREIKRELLNNKYKKQRIELKRKIKKTSDFIEQIKLQKDLQKLPLNSSPCRKRNRCWLTGRSRGVYRNFGLSRHVLREMAHECLLPGIKKSSW</sequence>
<dbReference type="InterPro" id="IPR023036">
    <property type="entry name" value="Ribosomal_uS14_bac/plastid"/>
</dbReference>
<dbReference type="NCBIfam" id="NF006477">
    <property type="entry name" value="PRK08881.1"/>
    <property type="match status" value="1"/>
</dbReference>
<dbReference type="HAMAP" id="MF_00537">
    <property type="entry name" value="Ribosomal_uS14_1"/>
    <property type="match status" value="1"/>
</dbReference>
<dbReference type="GO" id="GO:0006412">
    <property type="term" value="P:translation"/>
    <property type="evidence" value="ECO:0007669"/>
    <property type="project" value="InterPro"/>
</dbReference>
<dbReference type="RefSeq" id="YP_009296157.1">
    <property type="nucleotide sequence ID" value="NC_031170.1"/>
</dbReference>